<evidence type="ECO:0000313" key="3">
    <source>
        <dbReference type="Proteomes" id="UP000007575"/>
    </source>
</evidence>
<name>H8H152_DEIGI</name>
<proteinExistence type="predicted"/>
<dbReference type="EMBL" id="CP002192">
    <property type="protein sequence ID" value="AFD27071.1"/>
    <property type="molecule type" value="Genomic_DNA"/>
</dbReference>
<geneLocation type="plasmid" evidence="2 3">
    <name>P1</name>
</geneLocation>
<dbReference type="Proteomes" id="UP000007575">
    <property type="component" value="Plasmid P1"/>
</dbReference>
<dbReference type="AlphaFoldDB" id="H8H152"/>
<evidence type="ECO:0000313" key="2">
    <source>
        <dbReference type="EMBL" id="AFD27071.1"/>
    </source>
</evidence>
<reference evidence="2 3" key="1">
    <citation type="journal article" date="2012" name="PLoS ONE">
        <title>Genome sequence and transcriptome analysis of the radioresistant bacterium Deinococcus gobiensis: insights into the extreme environmental adaptations.</title>
        <authorList>
            <person name="Yuan M."/>
            <person name="Chen M."/>
            <person name="Zhang W."/>
            <person name="Lu W."/>
            <person name="Wang J."/>
            <person name="Yang M."/>
            <person name="Zhao P."/>
            <person name="Tang R."/>
            <person name="Li X."/>
            <person name="Hao Y."/>
            <person name="Zhou Z."/>
            <person name="Zhan Y."/>
            <person name="Yu H."/>
            <person name="Teng C."/>
            <person name="Yan Y."/>
            <person name="Ping S."/>
            <person name="Wang Y."/>
            <person name="Lin M."/>
        </authorList>
    </citation>
    <scope>NUCLEOTIDE SEQUENCE [LARGE SCALE GENOMIC DNA]</scope>
    <source>
        <strain evidence="3">DSM 21396 / JCM 16679 / CGMCC 1.7299 / I-0</strain>
        <plasmid evidence="2">P1</plasmid>
    </source>
</reference>
<keyword evidence="2" id="KW-0614">Plasmid</keyword>
<sequence length="53" mass="5715">MAHPLTQYRFGYAGFADVPGWPAVTPNTLEPREMQAGPGSDLTTGWEASHAAR</sequence>
<gene>
    <name evidence="2" type="ordered locus">DGo_PA0185</name>
</gene>
<evidence type="ECO:0000256" key="1">
    <source>
        <dbReference type="SAM" id="MobiDB-lite"/>
    </source>
</evidence>
<dbReference type="HOGENOM" id="CLU_3060795_0_0_0"/>
<dbReference type="KEGG" id="dgo:DGo_PA0185"/>
<protein>
    <submittedName>
        <fullName evidence="2">Uncharacterized protein</fullName>
    </submittedName>
</protein>
<accession>H8H152</accession>
<keyword evidence="3" id="KW-1185">Reference proteome</keyword>
<organism evidence="2 3">
    <name type="scientific">Deinococcus gobiensis (strain DSM 21396 / JCM 16679 / CGMCC 1.7299 / I-0)</name>
    <dbReference type="NCBI Taxonomy" id="745776"/>
    <lineage>
        <taxon>Bacteria</taxon>
        <taxon>Thermotogati</taxon>
        <taxon>Deinococcota</taxon>
        <taxon>Deinococci</taxon>
        <taxon>Deinococcales</taxon>
        <taxon>Deinococcaceae</taxon>
        <taxon>Deinococcus</taxon>
    </lineage>
</organism>
<feature type="region of interest" description="Disordered" evidence="1">
    <location>
        <begin position="24"/>
        <end position="53"/>
    </location>
</feature>
<dbReference type="PATRIC" id="fig|745776.4.peg.3222"/>